<proteinExistence type="predicted"/>
<organism evidence="5 6">
    <name type="scientific">Anaerocolumna aminovalerica</name>
    <dbReference type="NCBI Taxonomy" id="1527"/>
    <lineage>
        <taxon>Bacteria</taxon>
        <taxon>Bacillati</taxon>
        <taxon>Bacillota</taxon>
        <taxon>Clostridia</taxon>
        <taxon>Lachnospirales</taxon>
        <taxon>Lachnospiraceae</taxon>
        <taxon>Anaerocolumna</taxon>
    </lineage>
</organism>
<evidence type="ECO:0000259" key="4">
    <source>
        <dbReference type="PROSITE" id="PS01124"/>
    </source>
</evidence>
<dbReference type="InterPro" id="IPR009057">
    <property type="entry name" value="Homeodomain-like_sf"/>
</dbReference>
<accession>A0A1I5IN99</accession>
<dbReference type="PROSITE" id="PS01124">
    <property type="entry name" value="HTH_ARAC_FAMILY_2"/>
    <property type="match status" value="1"/>
</dbReference>
<feature type="domain" description="HTH araC/xylS-type" evidence="4">
    <location>
        <begin position="178"/>
        <end position="276"/>
    </location>
</feature>
<dbReference type="RefSeq" id="WP_091688684.1">
    <property type="nucleotide sequence ID" value="NZ_BAABFM010000022.1"/>
</dbReference>
<reference evidence="5 6" key="1">
    <citation type="submission" date="2016-10" db="EMBL/GenBank/DDBJ databases">
        <authorList>
            <person name="de Groot N.N."/>
        </authorList>
    </citation>
    <scope>NUCLEOTIDE SEQUENCE [LARGE SCALE GENOMIC DNA]</scope>
    <source>
        <strain evidence="5 6">DSM 1283</strain>
    </source>
</reference>
<evidence type="ECO:0000313" key="6">
    <source>
        <dbReference type="Proteomes" id="UP000198806"/>
    </source>
</evidence>
<keyword evidence="3" id="KW-0804">Transcription</keyword>
<evidence type="ECO:0000256" key="2">
    <source>
        <dbReference type="ARBA" id="ARBA00023125"/>
    </source>
</evidence>
<dbReference type="GO" id="GO:0003700">
    <property type="term" value="F:DNA-binding transcription factor activity"/>
    <property type="evidence" value="ECO:0007669"/>
    <property type="project" value="InterPro"/>
</dbReference>
<dbReference type="OrthoDB" id="9778008at2"/>
<evidence type="ECO:0000256" key="3">
    <source>
        <dbReference type="ARBA" id="ARBA00023163"/>
    </source>
</evidence>
<dbReference type="STRING" id="1527.SAMN04489757_14827"/>
<dbReference type="PANTHER" id="PTHR43280">
    <property type="entry name" value="ARAC-FAMILY TRANSCRIPTIONAL REGULATOR"/>
    <property type="match status" value="1"/>
</dbReference>
<dbReference type="GO" id="GO:0043565">
    <property type="term" value="F:sequence-specific DNA binding"/>
    <property type="evidence" value="ECO:0007669"/>
    <property type="project" value="InterPro"/>
</dbReference>
<sequence>MPQFDRHKNRTVDIDFVTVENFQDIPDKERFTIVFVTDGSITGILNDRLIKISAPGILCLSKDDTLEILDKDSVSAQSFSFHTEFLNSTRLTEKQDNVSTKLRIQTGLSLFNRDNTHTGVCLVTVKAYPQLFEWFFVLGTEVFAQSDALWVCRIKKYLIQILGLLENMNRQVEQSPVDLALEYIYTNYSNKINLDDLTHSAHINRVSLNKMFKERWGCTAMGYLQLYRLQVAGDLLIHTDMSLDEIARSTGFEYDTYFIKQFTAKRGISPTSYRIISREHALSL</sequence>
<dbReference type="AlphaFoldDB" id="A0A1I5IN99"/>
<dbReference type="InterPro" id="IPR018060">
    <property type="entry name" value="HTH_AraC"/>
</dbReference>
<gene>
    <name evidence="5" type="ORF">SAMN04489757_14827</name>
</gene>
<evidence type="ECO:0000313" key="5">
    <source>
        <dbReference type="EMBL" id="SFO61964.1"/>
    </source>
</evidence>
<dbReference type="Proteomes" id="UP000198806">
    <property type="component" value="Unassembled WGS sequence"/>
</dbReference>
<evidence type="ECO:0000256" key="1">
    <source>
        <dbReference type="ARBA" id="ARBA00023015"/>
    </source>
</evidence>
<keyword evidence="1" id="KW-0805">Transcription regulation</keyword>
<dbReference type="EMBL" id="FOWD01000048">
    <property type="protein sequence ID" value="SFO61964.1"/>
    <property type="molecule type" value="Genomic_DNA"/>
</dbReference>
<name>A0A1I5IN99_9FIRM</name>
<protein>
    <submittedName>
        <fullName evidence="5">Helix-turn-helix domain-containing protein</fullName>
    </submittedName>
</protein>
<dbReference type="SMART" id="SM00342">
    <property type="entry name" value="HTH_ARAC"/>
    <property type="match status" value="1"/>
</dbReference>
<dbReference type="PANTHER" id="PTHR43280:SF34">
    <property type="entry name" value="ARAC-FAMILY TRANSCRIPTIONAL REGULATOR"/>
    <property type="match status" value="1"/>
</dbReference>
<dbReference type="SUPFAM" id="SSF46689">
    <property type="entry name" value="Homeodomain-like"/>
    <property type="match status" value="2"/>
</dbReference>
<dbReference type="Pfam" id="PF12833">
    <property type="entry name" value="HTH_18"/>
    <property type="match status" value="1"/>
</dbReference>
<dbReference type="Gene3D" id="1.10.10.60">
    <property type="entry name" value="Homeodomain-like"/>
    <property type="match status" value="1"/>
</dbReference>
<keyword evidence="2" id="KW-0238">DNA-binding</keyword>
<keyword evidence="6" id="KW-1185">Reference proteome</keyword>